<gene>
    <name evidence="3" type="ORF">DARMORV10_A03P38960.1</name>
</gene>
<dbReference type="InterPro" id="IPR008545">
    <property type="entry name" value="Web"/>
</dbReference>
<dbReference type="Pfam" id="PF05701">
    <property type="entry name" value="WEMBL"/>
    <property type="match status" value="1"/>
</dbReference>
<name>A0A816W2L3_BRANA</name>
<proteinExistence type="inferred from homology"/>
<sequence>MECHCRSKTGTSIGRANQDSHLAKLRVEEMEQGIANESSVAAKTRLEVDKRDICQQLGNEREEINGL</sequence>
<dbReference type="Proteomes" id="UP001295469">
    <property type="component" value="Chromosome A03"/>
</dbReference>
<evidence type="ECO:0000256" key="2">
    <source>
        <dbReference type="ARBA" id="ARBA00023054"/>
    </source>
</evidence>
<comment type="similarity">
    <text evidence="1">Belongs to the WEB family.</text>
</comment>
<keyword evidence="2" id="KW-0175">Coiled coil</keyword>
<evidence type="ECO:0000256" key="1">
    <source>
        <dbReference type="ARBA" id="ARBA00005485"/>
    </source>
</evidence>
<protein>
    <submittedName>
        <fullName evidence="3">(rape) hypothetical protein</fullName>
    </submittedName>
</protein>
<reference evidence="3" key="1">
    <citation type="submission" date="2021-01" db="EMBL/GenBank/DDBJ databases">
        <authorList>
            <consortium name="Genoscope - CEA"/>
            <person name="William W."/>
        </authorList>
    </citation>
    <scope>NUCLEOTIDE SEQUENCE</scope>
</reference>
<accession>A0A816W2L3</accession>
<organism evidence="3">
    <name type="scientific">Brassica napus</name>
    <name type="common">Rape</name>
    <dbReference type="NCBI Taxonomy" id="3708"/>
    <lineage>
        <taxon>Eukaryota</taxon>
        <taxon>Viridiplantae</taxon>
        <taxon>Streptophyta</taxon>
        <taxon>Embryophyta</taxon>
        <taxon>Tracheophyta</taxon>
        <taxon>Spermatophyta</taxon>
        <taxon>Magnoliopsida</taxon>
        <taxon>eudicotyledons</taxon>
        <taxon>Gunneridae</taxon>
        <taxon>Pentapetalae</taxon>
        <taxon>rosids</taxon>
        <taxon>malvids</taxon>
        <taxon>Brassicales</taxon>
        <taxon>Brassicaceae</taxon>
        <taxon>Brassiceae</taxon>
        <taxon>Brassica</taxon>
    </lineage>
</organism>
<evidence type="ECO:0000313" key="3">
    <source>
        <dbReference type="EMBL" id="CAF2127618.1"/>
    </source>
</evidence>
<dbReference type="AlphaFoldDB" id="A0A816W2L3"/>
<dbReference type="EMBL" id="HG994357">
    <property type="protein sequence ID" value="CAF2127618.1"/>
    <property type="molecule type" value="Genomic_DNA"/>
</dbReference>